<name>A0A9P6DM78_9AGAM</name>
<dbReference type="Proteomes" id="UP000886523">
    <property type="component" value="Unassembled WGS sequence"/>
</dbReference>
<reference evidence="1" key="1">
    <citation type="journal article" date="2020" name="Nat. Commun.">
        <title>Large-scale genome sequencing of mycorrhizal fungi provides insights into the early evolution of symbiotic traits.</title>
        <authorList>
            <person name="Miyauchi S."/>
            <person name="Kiss E."/>
            <person name="Kuo A."/>
            <person name="Drula E."/>
            <person name="Kohler A."/>
            <person name="Sanchez-Garcia M."/>
            <person name="Morin E."/>
            <person name="Andreopoulos B."/>
            <person name="Barry K.W."/>
            <person name="Bonito G."/>
            <person name="Buee M."/>
            <person name="Carver A."/>
            <person name="Chen C."/>
            <person name="Cichocki N."/>
            <person name="Clum A."/>
            <person name="Culley D."/>
            <person name="Crous P.W."/>
            <person name="Fauchery L."/>
            <person name="Girlanda M."/>
            <person name="Hayes R.D."/>
            <person name="Keri Z."/>
            <person name="LaButti K."/>
            <person name="Lipzen A."/>
            <person name="Lombard V."/>
            <person name="Magnuson J."/>
            <person name="Maillard F."/>
            <person name="Murat C."/>
            <person name="Nolan M."/>
            <person name="Ohm R.A."/>
            <person name="Pangilinan J."/>
            <person name="Pereira M.F."/>
            <person name="Perotto S."/>
            <person name="Peter M."/>
            <person name="Pfister S."/>
            <person name="Riley R."/>
            <person name="Sitrit Y."/>
            <person name="Stielow J.B."/>
            <person name="Szollosi G."/>
            <person name="Zifcakova L."/>
            <person name="Stursova M."/>
            <person name="Spatafora J.W."/>
            <person name="Tedersoo L."/>
            <person name="Vaario L.M."/>
            <person name="Yamada A."/>
            <person name="Yan M."/>
            <person name="Wang P."/>
            <person name="Xu J."/>
            <person name="Bruns T."/>
            <person name="Baldrian P."/>
            <person name="Vilgalys R."/>
            <person name="Dunand C."/>
            <person name="Henrissat B."/>
            <person name="Grigoriev I.V."/>
            <person name="Hibbett D."/>
            <person name="Nagy L.G."/>
            <person name="Martin F.M."/>
        </authorList>
    </citation>
    <scope>NUCLEOTIDE SEQUENCE</scope>
    <source>
        <strain evidence="1">UP504</strain>
    </source>
</reference>
<evidence type="ECO:0000313" key="2">
    <source>
        <dbReference type="Proteomes" id="UP000886523"/>
    </source>
</evidence>
<proteinExistence type="predicted"/>
<dbReference type="EMBL" id="MU129298">
    <property type="protein sequence ID" value="KAF9503813.1"/>
    <property type="molecule type" value="Genomic_DNA"/>
</dbReference>
<evidence type="ECO:0000313" key="1">
    <source>
        <dbReference type="EMBL" id="KAF9503813.1"/>
    </source>
</evidence>
<comment type="caution">
    <text evidence="1">The sequence shown here is derived from an EMBL/GenBank/DDBJ whole genome shotgun (WGS) entry which is preliminary data.</text>
</comment>
<keyword evidence="2" id="KW-1185">Reference proteome</keyword>
<protein>
    <submittedName>
        <fullName evidence="1">Uncharacterized protein</fullName>
    </submittedName>
</protein>
<gene>
    <name evidence="1" type="ORF">BS47DRAFT_746123</name>
</gene>
<organism evidence="1 2">
    <name type="scientific">Hydnum rufescens UP504</name>
    <dbReference type="NCBI Taxonomy" id="1448309"/>
    <lineage>
        <taxon>Eukaryota</taxon>
        <taxon>Fungi</taxon>
        <taxon>Dikarya</taxon>
        <taxon>Basidiomycota</taxon>
        <taxon>Agaricomycotina</taxon>
        <taxon>Agaricomycetes</taxon>
        <taxon>Cantharellales</taxon>
        <taxon>Hydnaceae</taxon>
        <taxon>Hydnum</taxon>
    </lineage>
</organism>
<sequence length="140" mass="16034">MELDNLREHNGLKFMRFLWNLLELPPTHTASFGMPDPNPGYTPAVYLIPRAMHNMDDGDFPASSSVPPPPFRMTEESRYIHIVWSAALGVTGSLARFHSKFLYLLFFALPCTQTRWRYPGMSGPRMSISWRTMMLKSHSG</sequence>
<accession>A0A9P6DM78</accession>
<dbReference type="AlphaFoldDB" id="A0A9P6DM78"/>